<dbReference type="GO" id="GO:0008237">
    <property type="term" value="F:metallopeptidase activity"/>
    <property type="evidence" value="ECO:0007669"/>
    <property type="project" value="UniProtKB-KW"/>
</dbReference>
<feature type="transmembrane region" description="Helical" evidence="1">
    <location>
        <begin position="83"/>
        <end position="107"/>
    </location>
</feature>
<organism evidence="3 4">
    <name type="scientific">Bacillus pseudomycoides</name>
    <dbReference type="NCBI Taxonomy" id="64104"/>
    <lineage>
        <taxon>Bacteria</taxon>
        <taxon>Bacillati</taxon>
        <taxon>Bacillota</taxon>
        <taxon>Bacilli</taxon>
        <taxon>Bacillales</taxon>
        <taxon>Bacillaceae</taxon>
        <taxon>Bacillus</taxon>
        <taxon>Bacillus cereus group</taxon>
    </lineage>
</organism>
<feature type="transmembrane region" description="Helical" evidence="1">
    <location>
        <begin position="135"/>
        <end position="158"/>
    </location>
</feature>
<feature type="transmembrane region" description="Helical" evidence="1">
    <location>
        <begin position="18"/>
        <end position="39"/>
    </location>
</feature>
<evidence type="ECO:0000259" key="2">
    <source>
        <dbReference type="Pfam" id="PF02517"/>
    </source>
</evidence>
<dbReference type="GO" id="GO:0080120">
    <property type="term" value="P:CAAX-box protein maturation"/>
    <property type="evidence" value="ECO:0007669"/>
    <property type="project" value="UniProtKB-ARBA"/>
</dbReference>
<comment type="caution">
    <text evidence="3">The sequence shown here is derived from an EMBL/GenBank/DDBJ whole genome shotgun (WGS) entry which is preliminary data.</text>
</comment>
<gene>
    <name evidence="3" type="ORF">CON65_08490</name>
</gene>
<proteinExistence type="predicted"/>
<evidence type="ECO:0000313" key="3">
    <source>
        <dbReference type="EMBL" id="PED83254.1"/>
    </source>
</evidence>
<sequence>MGVFFIQYAFSHIRLRSFFAWMILGMFVTVIPLVFVGAPNSVMDVVLQISVFFVFPLLWLYVKTRKNNIIFTSFFDKPSNLNWKLIVIATAMGMVFSFGVSHIQFYILAHLFPDFLVGVLNDNSVIDMSSMNTKIFSFISACILAPIMEEVIFRGFFLQRMAFKWGIKRAVIVSSLIFGLGHFDVVGAFLFGVVMCLLYIKTKNIWTNIAVHALNNCIATSIQLMGGEGTGDAISIAELQAQSSLWIGLVVILISLLWLVPFIRKNWRTVKEVGVPLLRFMNEDKVAISLPQNATYSQVILTDRLMAVELPDEAVNQLKLEENDYVTVSIETDQIIIKKAK</sequence>
<evidence type="ECO:0000313" key="4">
    <source>
        <dbReference type="Proteomes" id="UP000221020"/>
    </source>
</evidence>
<keyword evidence="3" id="KW-0378">Hydrolase</keyword>
<accession>A0AA91VE04</accession>
<dbReference type="Proteomes" id="UP000221020">
    <property type="component" value="Unassembled WGS sequence"/>
</dbReference>
<feature type="transmembrane region" description="Helical" evidence="1">
    <location>
        <begin position="245"/>
        <end position="263"/>
    </location>
</feature>
<keyword evidence="1" id="KW-1133">Transmembrane helix</keyword>
<feature type="domain" description="CAAX prenyl protease 2/Lysostaphin resistance protein A-like" evidence="2">
    <location>
        <begin position="134"/>
        <end position="218"/>
    </location>
</feature>
<dbReference type="AlphaFoldDB" id="A0AA91VE04"/>
<dbReference type="GO" id="GO:0004175">
    <property type="term" value="F:endopeptidase activity"/>
    <property type="evidence" value="ECO:0007669"/>
    <property type="project" value="UniProtKB-ARBA"/>
</dbReference>
<dbReference type="PANTHER" id="PTHR43592:SF15">
    <property type="entry name" value="CAAX AMINO TERMINAL PROTEASE FAMILY PROTEIN"/>
    <property type="match status" value="1"/>
</dbReference>
<reference evidence="3 4" key="1">
    <citation type="submission" date="2017-09" db="EMBL/GenBank/DDBJ databases">
        <title>Large-scale bioinformatics analysis of Bacillus genomes uncovers conserved roles of natural products in bacterial physiology.</title>
        <authorList>
            <consortium name="Agbiome Team Llc"/>
            <person name="Bleich R.M."/>
            <person name="Grubbs K.J."/>
            <person name="Santa Maria K.C."/>
            <person name="Allen S.E."/>
            <person name="Farag S."/>
            <person name="Shank E.A."/>
            <person name="Bowers A."/>
        </authorList>
    </citation>
    <scope>NUCLEOTIDE SEQUENCE [LARGE SCALE GENOMIC DNA]</scope>
    <source>
        <strain evidence="3 4">AFS092012</strain>
    </source>
</reference>
<feature type="transmembrane region" description="Helical" evidence="1">
    <location>
        <begin position="170"/>
        <end position="200"/>
    </location>
</feature>
<keyword evidence="1" id="KW-0472">Membrane</keyword>
<keyword evidence="3" id="KW-0645">Protease</keyword>
<dbReference type="InterPro" id="IPR003675">
    <property type="entry name" value="Rce1/LyrA-like_dom"/>
</dbReference>
<protein>
    <submittedName>
        <fullName evidence="3">CPBP family intramembrane metalloprotease domain-containing protein</fullName>
    </submittedName>
</protein>
<dbReference type="PANTHER" id="PTHR43592">
    <property type="entry name" value="CAAX AMINO TERMINAL PROTEASE"/>
    <property type="match status" value="1"/>
</dbReference>
<dbReference type="Pfam" id="PF02517">
    <property type="entry name" value="Rce1-like"/>
    <property type="match status" value="1"/>
</dbReference>
<feature type="transmembrane region" description="Helical" evidence="1">
    <location>
        <begin position="45"/>
        <end position="62"/>
    </location>
</feature>
<name>A0AA91VE04_9BACI</name>
<evidence type="ECO:0000256" key="1">
    <source>
        <dbReference type="SAM" id="Phobius"/>
    </source>
</evidence>
<keyword evidence="3" id="KW-0482">Metalloprotease</keyword>
<dbReference type="EMBL" id="NVOR01000021">
    <property type="protein sequence ID" value="PED83254.1"/>
    <property type="molecule type" value="Genomic_DNA"/>
</dbReference>
<keyword evidence="1" id="KW-0812">Transmembrane</keyword>